<name>A0ABR4CYR7_9HELO</name>
<dbReference type="SUPFAM" id="SSF56645">
    <property type="entry name" value="Acyl-CoA dehydrogenase NM domain-like"/>
    <property type="match status" value="1"/>
</dbReference>
<evidence type="ECO:0000313" key="8">
    <source>
        <dbReference type="Proteomes" id="UP001595075"/>
    </source>
</evidence>
<reference evidence="7 8" key="1">
    <citation type="journal article" date="2024" name="Commun. Biol.">
        <title>Comparative genomic analysis of thermophilic fungi reveals convergent evolutionary adaptations and gene losses.</title>
        <authorList>
            <person name="Steindorff A.S."/>
            <person name="Aguilar-Pontes M.V."/>
            <person name="Robinson A.J."/>
            <person name="Andreopoulos B."/>
            <person name="LaButti K."/>
            <person name="Kuo A."/>
            <person name="Mondo S."/>
            <person name="Riley R."/>
            <person name="Otillar R."/>
            <person name="Haridas S."/>
            <person name="Lipzen A."/>
            <person name="Grimwood J."/>
            <person name="Schmutz J."/>
            <person name="Clum A."/>
            <person name="Reid I.D."/>
            <person name="Moisan M.C."/>
            <person name="Butler G."/>
            <person name="Nguyen T.T.M."/>
            <person name="Dewar K."/>
            <person name="Conant G."/>
            <person name="Drula E."/>
            <person name="Henrissat B."/>
            <person name="Hansel C."/>
            <person name="Singer S."/>
            <person name="Hutchinson M.I."/>
            <person name="de Vries R.P."/>
            <person name="Natvig D.O."/>
            <person name="Powell A.J."/>
            <person name="Tsang A."/>
            <person name="Grigoriev I.V."/>
        </authorList>
    </citation>
    <scope>NUCLEOTIDE SEQUENCE [LARGE SCALE GENOMIC DNA]</scope>
    <source>
        <strain evidence="7 8">CBS 494.80</strain>
    </source>
</reference>
<evidence type="ECO:0008006" key="9">
    <source>
        <dbReference type="Google" id="ProtNLM"/>
    </source>
</evidence>
<keyword evidence="8" id="KW-1185">Reference proteome</keyword>
<protein>
    <recommendedName>
        <fullName evidence="9">Acyl-CoA dehydrogenase</fullName>
    </recommendedName>
</protein>
<evidence type="ECO:0000256" key="2">
    <source>
        <dbReference type="ARBA" id="ARBA00009347"/>
    </source>
</evidence>
<dbReference type="Gene3D" id="1.20.140.10">
    <property type="entry name" value="Butyryl-CoA Dehydrogenase, subunit A, domain 3"/>
    <property type="match status" value="1"/>
</dbReference>
<evidence type="ECO:0000259" key="6">
    <source>
        <dbReference type="Pfam" id="PF02771"/>
    </source>
</evidence>
<dbReference type="PANTHER" id="PTHR43884">
    <property type="entry name" value="ACYL-COA DEHYDROGENASE"/>
    <property type="match status" value="1"/>
</dbReference>
<keyword evidence="3" id="KW-0285">Flavoprotein</keyword>
<feature type="domain" description="Acyl-CoA dehydrogenase/oxidase C-terminal" evidence="5">
    <location>
        <begin position="266"/>
        <end position="402"/>
    </location>
</feature>
<dbReference type="InterPro" id="IPR037069">
    <property type="entry name" value="AcylCoA_DH/ox_N_sf"/>
</dbReference>
<comment type="similarity">
    <text evidence="2">Belongs to the acyl-CoA dehydrogenase family.</text>
</comment>
<comment type="cofactor">
    <cofactor evidence="1">
        <name>FAD</name>
        <dbReference type="ChEBI" id="CHEBI:57692"/>
    </cofactor>
</comment>
<dbReference type="EMBL" id="JAZHXI010000002">
    <property type="protein sequence ID" value="KAL2074646.1"/>
    <property type="molecule type" value="Genomic_DNA"/>
</dbReference>
<evidence type="ECO:0000256" key="4">
    <source>
        <dbReference type="ARBA" id="ARBA00022827"/>
    </source>
</evidence>
<dbReference type="Pfam" id="PF02771">
    <property type="entry name" value="Acyl-CoA_dh_N"/>
    <property type="match status" value="1"/>
</dbReference>
<dbReference type="CDD" id="cd00567">
    <property type="entry name" value="ACAD"/>
    <property type="match status" value="1"/>
</dbReference>
<dbReference type="InterPro" id="IPR036250">
    <property type="entry name" value="AcylCo_DH-like_C"/>
</dbReference>
<dbReference type="InterPro" id="IPR009075">
    <property type="entry name" value="AcylCo_DH/oxidase_C"/>
</dbReference>
<dbReference type="Proteomes" id="UP001595075">
    <property type="component" value="Unassembled WGS sequence"/>
</dbReference>
<dbReference type="InterPro" id="IPR009100">
    <property type="entry name" value="AcylCoA_DH/oxidase_NM_dom_sf"/>
</dbReference>
<evidence type="ECO:0000313" key="7">
    <source>
        <dbReference type="EMBL" id="KAL2074646.1"/>
    </source>
</evidence>
<gene>
    <name evidence="7" type="ORF">VTL71DRAFT_8425</name>
</gene>
<dbReference type="InterPro" id="IPR013786">
    <property type="entry name" value="AcylCoA_DH/ox_N"/>
</dbReference>
<evidence type="ECO:0000259" key="5">
    <source>
        <dbReference type="Pfam" id="PF00441"/>
    </source>
</evidence>
<proteinExistence type="inferred from homology"/>
<dbReference type="Pfam" id="PF00441">
    <property type="entry name" value="Acyl-CoA_dh_1"/>
    <property type="match status" value="1"/>
</dbReference>
<dbReference type="PANTHER" id="PTHR43884:SF12">
    <property type="entry name" value="ISOVALERYL-COA DEHYDROGENASE, MITOCHONDRIAL-RELATED"/>
    <property type="match status" value="1"/>
</dbReference>
<comment type="caution">
    <text evidence="7">The sequence shown here is derived from an EMBL/GenBank/DDBJ whole genome shotgun (WGS) entry which is preliminary data.</text>
</comment>
<evidence type="ECO:0000256" key="1">
    <source>
        <dbReference type="ARBA" id="ARBA00001974"/>
    </source>
</evidence>
<dbReference type="InterPro" id="IPR046373">
    <property type="entry name" value="Acyl-CoA_Oxase/DH_mid-dom_sf"/>
</dbReference>
<feature type="domain" description="Acyl-CoA dehydrogenase/oxidase N-terminal" evidence="6">
    <location>
        <begin position="8"/>
        <end position="124"/>
    </location>
</feature>
<dbReference type="Gene3D" id="1.10.540.10">
    <property type="entry name" value="Acyl-CoA dehydrogenase/oxidase, N-terminal domain"/>
    <property type="match status" value="1"/>
</dbReference>
<keyword evidence="4" id="KW-0274">FAD</keyword>
<dbReference type="SUPFAM" id="SSF47203">
    <property type="entry name" value="Acyl-CoA dehydrogenase C-terminal domain-like"/>
    <property type="match status" value="1"/>
</dbReference>
<dbReference type="Gene3D" id="2.40.110.10">
    <property type="entry name" value="Butyryl-CoA Dehydrogenase, subunit A, domain 2"/>
    <property type="match status" value="1"/>
</dbReference>
<organism evidence="7 8">
    <name type="scientific">Oculimacula yallundae</name>
    <dbReference type="NCBI Taxonomy" id="86028"/>
    <lineage>
        <taxon>Eukaryota</taxon>
        <taxon>Fungi</taxon>
        <taxon>Dikarya</taxon>
        <taxon>Ascomycota</taxon>
        <taxon>Pezizomycotina</taxon>
        <taxon>Leotiomycetes</taxon>
        <taxon>Helotiales</taxon>
        <taxon>Ploettnerulaceae</taxon>
        <taxon>Oculimacula</taxon>
    </lineage>
</organism>
<accession>A0ABR4CYR7</accession>
<evidence type="ECO:0000256" key="3">
    <source>
        <dbReference type="ARBA" id="ARBA00022630"/>
    </source>
</evidence>
<sequence length="425" mass="45242">MIDITLSPSQRAIHDKAAEFASTVLLTAAATYEAHPTQKERFRALRPFYSQAVKAGLIKGLIPKAFGGTAGTLVEAALLVEQLCKHDRSLSLTIFSTGLGLSSLLIAGSEEQKKKYLKPFLSGEGEPLASLLHTEPEGVANWLEKGGNGLRTLAKKDGDDWIINGDKIWATSSCGWDNLGPELMCIVCRYSQDGTPQDPEADPTDATMIILVPRDIVAKNKPEAYQVLKHIESSGFSATGGPHIRFKDFHVPGENLLAAPGTAGAVITRAFSSSAALVGAMATGIMAAAFEAALSFAKSDSRGGAQALLARQSFSDLLMDVKMRTDAARAMTWVAASAFDNGRGGELALETKIYCSELAVKAVTDAMLAVGVSSYNKDSPFPKLLNDAMCLPLTGGGNVGIRRRQLEQIFIAEDYVPWAATFGSN</sequence>